<evidence type="ECO:0000313" key="10">
    <source>
        <dbReference type="Proteomes" id="UP000710432"/>
    </source>
</evidence>
<dbReference type="PANTHER" id="PTHR47386:SF1">
    <property type="entry name" value="TUMOR NECROSIS FACTOR RECEPTOR SUPERFAMILY MEMBER 1B"/>
    <property type="match status" value="1"/>
</dbReference>
<dbReference type="GO" id="GO:0150079">
    <property type="term" value="P:negative regulation of neuroinflammatory response"/>
    <property type="evidence" value="ECO:0007669"/>
    <property type="project" value="TreeGrafter"/>
</dbReference>
<dbReference type="GO" id="GO:0051044">
    <property type="term" value="P:positive regulation of membrane protein ectodomain proteolysis"/>
    <property type="evidence" value="ECO:0007669"/>
    <property type="project" value="TreeGrafter"/>
</dbReference>
<feature type="compositionally biased region" description="Low complexity" evidence="6">
    <location>
        <begin position="405"/>
        <end position="415"/>
    </location>
</feature>
<feature type="compositionally biased region" description="Low complexity" evidence="6">
    <location>
        <begin position="375"/>
        <end position="387"/>
    </location>
</feature>
<feature type="region of interest" description="Disordered" evidence="6">
    <location>
        <begin position="329"/>
        <end position="387"/>
    </location>
</feature>
<evidence type="ECO:0000313" key="9">
    <source>
        <dbReference type="EMBL" id="KAH0502154.1"/>
    </source>
</evidence>
<keyword evidence="2" id="KW-0677">Repeat</keyword>
<feature type="compositionally biased region" description="Low complexity" evidence="6">
    <location>
        <begin position="333"/>
        <end position="347"/>
    </location>
</feature>
<dbReference type="AlphaFoldDB" id="A0A8J6FZA2"/>
<evidence type="ECO:0000256" key="4">
    <source>
        <dbReference type="ARBA" id="ARBA00023180"/>
    </source>
</evidence>
<feature type="compositionally biased region" description="Polar residues" evidence="6">
    <location>
        <begin position="438"/>
        <end position="447"/>
    </location>
</feature>
<dbReference type="GO" id="GO:0043120">
    <property type="term" value="F:tumor necrosis factor binding"/>
    <property type="evidence" value="ECO:0007669"/>
    <property type="project" value="TreeGrafter"/>
</dbReference>
<dbReference type="GO" id="GO:0005031">
    <property type="term" value="F:tumor necrosis factor receptor activity"/>
    <property type="evidence" value="ECO:0007669"/>
    <property type="project" value="InterPro"/>
</dbReference>
<keyword evidence="9" id="KW-0675">Receptor</keyword>
<dbReference type="InterPro" id="IPR033996">
    <property type="entry name" value="TNFRSF1B_N"/>
</dbReference>
<feature type="disulfide bond" evidence="5">
    <location>
        <begin position="107"/>
        <end position="125"/>
    </location>
</feature>
<sequence>MTSLERMALLGDKDRPERQVHFHSGFLALVPRITLTPYASESGDLCQKPKEYYNKNAQLCCAACPPGQHVKYLCTKTADTVCADCETGTYTKLWNSLPKCLSCGSRCDRDQVVTRNCTKQQNLVCTCKPDMYCALPGKADSCRQCMRLSKCGPGFGVASARAANENVVCRACAPGTFSDTTSSTDMCKPHRRCNLLAIPGNASADAVCAPESPALSAIPRAISVSQPAPTRSQPQEPESEHSQTPPTVSLFETKETPPKSESSTTGGISLPIGLIVGVTALGLLVLGLVNCFILVQKRKKPSCLQREAKVLHLPDENSRGATGLEQQHLLTTAPSSSRSSLESSASAGDRRAAPRSQPQATATEEAQGTQEACAGSRNSGSSHGSHGTHVNVTCIVNVCSSSDHSSQCSSQTSTTVGDPDADPSGSPKDEQVPFSQEECPSQSQWETPETPLSHEKPWPLGVPDVGMKPNQQGWCDQVTDKVA</sequence>
<dbReference type="GO" id="GO:0008630">
    <property type="term" value="P:intrinsic apoptotic signaling pathway in response to DNA damage"/>
    <property type="evidence" value="ECO:0007669"/>
    <property type="project" value="TreeGrafter"/>
</dbReference>
<evidence type="ECO:0000256" key="7">
    <source>
        <dbReference type="SAM" id="Phobius"/>
    </source>
</evidence>
<feature type="domain" description="TNFR-Cys" evidence="8">
    <location>
        <begin position="171"/>
        <end position="208"/>
    </location>
</feature>
<accession>A0A8J6FZA2</accession>
<dbReference type="Gene3D" id="2.10.50.10">
    <property type="entry name" value="Tumor Necrosis Factor Receptor, subunit A, domain 2"/>
    <property type="match status" value="2"/>
</dbReference>
<dbReference type="GO" id="GO:0031643">
    <property type="term" value="P:positive regulation of myelination"/>
    <property type="evidence" value="ECO:0007669"/>
    <property type="project" value="TreeGrafter"/>
</dbReference>
<evidence type="ECO:0000256" key="5">
    <source>
        <dbReference type="PROSITE-ProRule" id="PRU00206"/>
    </source>
</evidence>
<feature type="compositionally biased region" description="Polar residues" evidence="6">
    <location>
        <begin position="356"/>
        <end position="370"/>
    </location>
</feature>
<dbReference type="InterPro" id="IPR001368">
    <property type="entry name" value="TNFR/NGFR_Cys_rich_reg"/>
</dbReference>
<dbReference type="GO" id="GO:0042129">
    <property type="term" value="P:regulation of T cell proliferation"/>
    <property type="evidence" value="ECO:0007669"/>
    <property type="project" value="TreeGrafter"/>
</dbReference>
<keyword evidence="7" id="KW-1133">Transmembrane helix</keyword>
<comment type="caution">
    <text evidence="5">Lacks conserved residue(s) required for the propagation of feature annotation.</text>
</comment>
<feature type="compositionally biased region" description="Polar residues" evidence="6">
    <location>
        <begin position="224"/>
        <end position="247"/>
    </location>
</feature>
<keyword evidence="4" id="KW-0325">Glycoprotein</keyword>
<feature type="domain" description="TNFR-Cys" evidence="8">
    <location>
        <begin position="45"/>
        <end position="82"/>
    </location>
</feature>
<feature type="disulfide bond" evidence="5">
    <location>
        <begin position="127"/>
        <end position="142"/>
    </location>
</feature>
<dbReference type="PRINTS" id="PR01919">
    <property type="entry name" value="TNFACTORR1B"/>
</dbReference>
<feature type="repeat" description="TNFR-Cys" evidence="5">
    <location>
        <begin position="126"/>
        <end position="169"/>
    </location>
</feature>
<dbReference type="Proteomes" id="UP000710432">
    <property type="component" value="Unassembled WGS sequence"/>
</dbReference>
<feature type="disulfide bond" evidence="5">
    <location>
        <begin position="151"/>
        <end position="169"/>
    </location>
</feature>
<reference evidence="9" key="1">
    <citation type="submission" date="2020-03" db="EMBL/GenBank/DDBJ databases">
        <title>Studies in the Genomics of Life Span.</title>
        <authorList>
            <person name="Glass D."/>
        </authorList>
    </citation>
    <scope>NUCLEOTIDE SEQUENCE</scope>
    <source>
        <strain evidence="9">LTLLF</strain>
        <tissue evidence="9">Muscle</tissue>
    </source>
</reference>
<dbReference type="CDD" id="cd10577">
    <property type="entry name" value="TNFRSF1B"/>
    <property type="match status" value="1"/>
</dbReference>
<proteinExistence type="predicted"/>
<feature type="region of interest" description="Disordered" evidence="6">
    <location>
        <begin position="224"/>
        <end position="268"/>
    </location>
</feature>
<protein>
    <submittedName>
        <fullName evidence="9">Tumor necrosis factor receptor superfamily member 1B</fullName>
    </submittedName>
</protein>
<evidence type="ECO:0000256" key="6">
    <source>
        <dbReference type="SAM" id="MobiDB-lite"/>
    </source>
</evidence>
<dbReference type="EMBL" id="JAATJU010026169">
    <property type="protein sequence ID" value="KAH0502154.1"/>
    <property type="molecule type" value="Genomic_DNA"/>
</dbReference>
<dbReference type="InterPro" id="IPR020411">
    <property type="entry name" value="TNFR_1B"/>
</dbReference>
<name>A0A8J6FZA2_MICOH</name>
<dbReference type="PROSITE" id="PS00652">
    <property type="entry name" value="TNFR_NGFR_1"/>
    <property type="match status" value="2"/>
</dbReference>
<keyword evidence="3 5" id="KW-1015">Disulfide bond</keyword>
<dbReference type="PROSITE" id="PS50050">
    <property type="entry name" value="TNFR_NGFR_2"/>
    <property type="match status" value="4"/>
</dbReference>
<dbReference type="GO" id="GO:0016020">
    <property type="term" value="C:membrane"/>
    <property type="evidence" value="ECO:0007669"/>
    <property type="project" value="InterPro"/>
</dbReference>
<dbReference type="GO" id="GO:0048714">
    <property type="term" value="P:positive regulation of oligodendrocyte differentiation"/>
    <property type="evidence" value="ECO:0007669"/>
    <property type="project" value="TreeGrafter"/>
</dbReference>
<evidence type="ECO:0000256" key="1">
    <source>
        <dbReference type="ARBA" id="ARBA00022729"/>
    </source>
</evidence>
<feature type="region of interest" description="Disordered" evidence="6">
    <location>
        <begin position="405"/>
        <end position="483"/>
    </location>
</feature>
<feature type="disulfide bond" evidence="5">
    <location>
        <begin position="64"/>
        <end position="82"/>
    </location>
</feature>
<keyword evidence="7" id="KW-0472">Membrane</keyword>
<dbReference type="GO" id="GO:0002724">
    <property type="term" value="P:regulation of T cell cytokine production"/>
    <property type="evidence" value="ECO:0007669"/>
    <property type="project" value="TreeGrafter"/>
</dbReference>
<organism evidence="9 10">
    <name type="scientific">Microtus ochrogaster</name>
    <name type="common">Prairie vole</name>
    <dbReference type="NCBI Taxonomy" id="79684"/>
    <lineage>
        <taxon>Eukaryota</taxon>
        <taxon>Metazoa</taxon>
        <taxon>Chordata</taxon>
        <taxon>Craniata</taxon>
        <taxon>Vertebrata</taxon>
        <taxon>Euteleostomi</taxon>
        <taxon>Mammalia</taxon>
        <taxon>Eutheria</taxon>
        <taxon>Euarchontoglires</taxon>
        <taxon>Glires</taxon>
        <taxon>Rodentia</taxon>
        <taxon>Myomorpha</taxon>
        <taxon>Muroidea</taxon>
        <taxon>Cricetidae</taxon>
        <taxon>Arvicolinae</taxon>
        <taxon>Microtus</taxon>
    </lineage>
</organism>
<feature type="transmembrane region" description="Helical" evidence="7">
    <location>
        <begin position="268"/>
        <end position="295"/>
    </location>
</feature>
<dbReference type="SUPFAM" id="SSF57586">
    <property type="entry name" value="TNF receptor-like"/>
    <property type="match status" value="2"/>
</dbReference>
<feature type="domain" description="TNFR-Cys" evidence="8">
    <location>
        <begin position="84"/>
        <end position="125"/>
    </location>
</feature>
<gene>
    <name evidence="9" type="ORF">LTLLF_106500</name>
</gene>
<feature type="repeat" description="TNFR-Cys" evidence="5">
    <location>
        <begin position="45"/>
        <end position="82"/>
    </location>
</feature>
<comment type="caution">
    <text evidence="9">The sequence shown here is derived from an EMBL/GenBank/DDBJ whole genome shotgun (WGS) entry which is preliminary data.</text>
</comment>
<feature type="disulfide bond" evidence="5">
    <location>
        <begin position="172"/>
        <end position="187"/>
    </location>
</feature>
<feature type="repeat" description="TNFR-Cys" evidence="5">
    <location>
        <begin position="171"/>
        <end position="208"/>
    </location>
</feature>
<dbReference type="InterPro" id="IPR051670">
    <property type="entry name" value="TNF_chemokine_rcpt-like"/>
</dbReference>
<feature type="disulfide bond" evidence="5">
    <location>
        <begin position="85"/>
        <end position="100"/>
    </location>
</feature>
<dbReference type="SMART" id="SM00208">
    <property type="entry name" value="TNFR"/>
    <property type="match status" value="4"/>
</dbReference>
<evidence type="ECO:0000256" key="2">
    <source>
        <dbReference type="ARBA" id="ARBA00022737"/>
    </source>
</evidence>
<feature type="disulfide bond" evidence="5">
    <location>
        <begin position="61"/>
        <end position="74"/>
    </location>
</feature>
<keyword evidence="7" id="KW-0812">Transmembrane</keyword>
<dbReference type="FunFam" id="2.10.50.10:FF:000036">
    <property type="entry name" value="Tumor necrosis factor receptor superfamily member 1B"/>
    <property type="match status" value="1"/>
</dbReference>
<keyword evidence="1" id="KW-0732">Signal</keyword>
<feature type="domain" description="TNFR-Cys" evidence="8">
    <location>
        <begin position="126"/>
        <end position="169"/>
    </location>
</feature>
<evidence type="ECO:0000259" key="8">
    <source>
        <dbReference type="PROSITE" id="PS50050"/>
    </source>
</evidence>
<dbReference type="Pfam" id="PF00020">
    <property type="entry name" value="TNFR_c6"/>
    <property type="match status" value="2"/>
</dbReference>
<dbReference type="GO" id="GO:0006954">
    <property type="term" value="P:inflammatory response"/>
    <property type="evidence" value="ECO:0007669"/>
    <property type="project" value="InterPro"/>
</dbReference>
<dbReference type="GO" id="GO:0097191">
    <property type="term" value="P:extrinsic apoptotic signaling pathway"/>
    <property type="evidence" value="ECO:0007669"/>
    <property type="project" value="TreeGrafter"/>
</dbReference>
<evidence type="ECO:0000256" key="3">
    <source>
        <dbReference type="ARBA" id="ARBA00023157"/>
    </source>
</evidence>
<feature type="repeat" description="TNFR-Cys" evidence="5">
    <location>
        <begin position="84"/>
        <end position="125"/>
    </location>
</feature>
<dbReference type="PANTHER" id="PTHR47386">
    <property type="entry name" value="TUMOR NECROSIS FACTOR RECEPTOR SUPERFAMILY MEMBER 1B"/>
    <property type="match status" value="1"/>
</dbReference>